<proteinExistence type="predicted"/>
<dbReference type="EMBL" id="JACEIK010000194">
    <property type="protein sequence ID" value="MCD7452057.1"/>
    <property type="molecule type" value="Genomic_DNA"/>
</dbReference>
<dbReference type="Proteomes" id="UP000823775">
    <property type="component" value="Unassembled WGS sequence"/>
</dbReference>
<sequence>MSLELAPRLAKTVSHLVCFRITVHNLIVSLVQHMKNGLNDIFEFAISCIFLDEHVNNNPRVEFQDNKQFVVEAIKSHLEITLVIADKATTYATFSRLFSMITPISNLLRNCDATNVTSSAASANVSTLVIAVTVRAEDGRMMLRRGSSAHVSKFFTTEITRFQLTGIDEPCSPSNSSVRIQNGVL</sequence>
<evidence type="ECO:0000313" key="1">
    <source>
        <dbReference type="EMBL" id="MCD7452057.1"/>
    </source>
</evidence>
<organism evidence="1 2">
    <name type="scientific">Datura stramonium</name>
    <name type="common">Jimsonweed</name>
    <name type="synonym">Common thornapple</name>
    <dbReference type="NCBI Taxonomy" id="4076"/>
    <lineage>
        <taxon>Eukaryota</taxon>
        <taxon>Viridiplantae</taxon>
        <taxon>Streptophyta</taxon>
        <taxon>Embryophyta</taxon>
        <taxon>Tracheophyta</taxon>
        <taxon>Spermatophyta</taxon>
        <taxon>Magnoliopsida</taxon>
        <taxon>eudicotyledons</taxon>
        <taxon>Gunneridae</taxon>
        <taxon>Pentapetalae</taxon>
        <taxon>asterids</taxon>
        <taxon>lamiids</taxon>
        <taxon>Solanales</taxon>
        <taxon>Solanaceae</taxon>
        <taxon>Solanoideae</taxon>
        <taxon>Datureae</taxon>
        <taxon>Datura</taxon>
    </lineage>
</organism>
<protein>
    <submittedName>
        <fullName evidence="1">Uncharacterized protein</fullName>
    </submittedName>
</protein>
<reference evidence="1 2" key="1">
    <citation type="journal article" date="2021" name="BMC Genomics">
        <title>Datura genome reveals duplications of psychoactive alkaloid biosynthetic genes and high mutation rate following tissue culture.</title>
        <authorList>
            <person name="Rajewski A."/>
            <person name="Carter-House D."/>
            <person name="Stajich J."/>
            <person name="Litt A."/>
        </authorList>
    </citation>
    <scope>NUCLEOTIDE SEQUENCE [LARGE SCALE GENOMIC DNA]</scope>
    <source>
        <strain evidence="1">AR-01</strain>
    </source>
</reference>
<keyword evidence="2" id="KW-1185">Reference proteome</keyword>
<accession>A0ABS8RZ80</accession>
<gene>
    <name evidence="1" type="ORF">HAX54_014897</name>
</gene>
<name>A0ABS8RZ80_DATST</name>
<evidence type="ECO:0000313" key="2">
    <source>
        <dbReference type="Proteomes" id="UP000823775"/>
    </source>
</evidence>
<comment type="caution">
    <text evidence="1">The sequence shown here is derived from an EMBL/GenBank/DDBJ whole genome shotgun (WGS) entry which is preliminary data.</text>
</comment>